<accession>A0ACB7S576</accession>
<dbReference type="Proteomes" id="UP000821845">
    <property type="component" value="Chromosome 6"/>
</dbReference>
<reference evidence="1" key="1">
    <citation type="submission" date="2020-05" db="EMBL/GenBank/DDBJ databases">
        <title>Large-scale comparative analyses of tick genomes elucidate their genetic diversity and vector capacities.</title>
        <authorList>
            <person name="Jia N."/>
            <person name="Wang J."/>
            <person name="Shi W."/>
            <person name="Du L."/>
            <person name="Sun Y."/>
            <person name="Zhan W."/>
            <person name="Jiang J."/>
            <person name="Wang Q."/>
            <person name="Zhang B."/>
            <person name="Ji P."/>
            <person name="Sakyi L.B."/>
            <person name="Cui X."/>
            <person name="Yuan T."/>
            <person name="Jiang B."/>
            <person name="Yang W."/>
            <person name="Lam T.T.-Y."/>
            <person name="Chang Q."/>
            <person name="Ding S."/>
            <person name="Wang X."/>
            <person name="Zhu J."/>
            <person name="Ruan X."/>
            <person name="Zhao L."/>
            <person name="Wei J."/>
            <person name="Que T."/>
            <person name="Du C."/>
            <person name="Cheng J."/>
            <person name="Dai P."/>
            <person name="Han X."/>
            <person name="Huang E."/>
            <person name="Gao Y."/>
            <person name="Liu J."/>
            <person name="Shao H."/>
            <person name="Ye R."/>
            <person name="Li L."/>
            <person name="Wei W."/>
            <person name="Wang X."/>
            <person name="Wang C."/>
            <person name="Yang T."/>
            <person name="Huo Q."/>
            <person name="Li W."/>
            <person name="Guo W."/>
            <person name="Chen H."/>
            <person name="Zhou L."/>
            <person name="Ni X."/>
            <person name="Tian J."/>
            <person name="Zhou Y."/>
            <person name="Sheng Y."/>
            <person name="Liu T."/>
            <person name="Pan Y."/>
            <person name="Xia L."/>
            <person name="Li J."/>
            <person name="Zhao F."/>
            <person name="Cao W."/>
        </authorList>
    </citation>
    <scope>NUCLEOTIDE SEQUENCE</scope>
    <source>
        <strain evidence="1">Hyas-2018</strain>
    </source>
</reference>
<sequence>MSPRARGSGDASRSLAGTTRAETQRGHAAKEVKCAQKEPREAVAPRPIDPVSDNDVVKIYAAVIFGRSLVAGGDASAIIYSSASSVFGERARAYYVFGHILCAAAAEPGGLPERPHDAEFA</sequence>
<protein>
    <submittedName>
        <fullName evidence="1">Uncharacterized protein</fullName>
    </submittedName>
</protein>
<dbReference type="EMBL" id="CM023486">
    <property type="protein sequence ID" value="KAH6929106.1"/>
    <property type="molecule type" value="Genomic_DNA"/>
</dbReference>
<keyword evidence="2" id="KW-1185">Reference proteome</keyword>
<gene>
    <name evidence="1" type="ORF">HPB50_023404</name>
</gene>
<name>A0ACB7S576_HYAAI</name>
<evidence type="ECO:0000313" key="2">
    <source>
        <dbReference type="Proteomes" id="UP000821845"/>
    </source>
</evidence>
<comment type="caution">
    <text evidence="1">The sequence shown here is derived from an EMBL/GenBank/DDBJ whole genome shotgun (WGS) entry which is preliminary data.</text>
</comment>
<evidence type="ECO:0000313" key="1">
    <source>
        <dbReference type="EMBL" id="KAH6929106.1"/>
    </source>
</evidence>
<organism evidence="1 2">
    <name type="scientific">Hyalomma asiaticum</name>
    <name type="common">Tick</name>
    <dbReference type="NCBI Taxonomy" id="266040"/>
    <lineage>
        <taxon>Eukaryota</taxon>
        <taxon>Metazoa</taxon>
        <taxon>Ecdysozoa</taxon>
        <taxon>Arthropoda</taxon>
        <taxon>Chelicerata</taxon>
        <taxon>Arachnida</taxon>
        <taxon>Acari</taxon>
        <taxon>Parasitiformes</taxon>
        <taxon>Ixodida</taxon>
        <taxon>Ixodoidea</taxon>
        <taxon>Ixodidae</taxon>
        <taxon>Hyalomminae</taxon>
        <taxon>Hyalomma</taxon>
    </lineage>
</organism>
<proteinExistence type="predicted"/>